<reference evidence="9 10" key="1">
    <citation type="journal article" date="2018" name="Int. J. Syst. Evol. Microbiol.">
        <title>Mesosutterella multiformis gen. nov., sp. nov., a member of the family Sutterellaceae and Sutterella megalosphaeroides sp. nov., isolated from human faeces.</title>
        <authorList>
            <person name="Sakamoto M."/>
            <person name="Ikeyama N."/>
            <person name="Kunihiro T."/>
            <person name="Iino T."/>
            <person name="Yuki M."/>
            <person name="Ohkuma M."/>
        </authorList>
    </citation>
    <scope>NUCLEOTIDE SEQUENCE [LARGE SCALE GENOMIC DNA]</scope>
    <source>
        <strain evidence="9 10">6FBBBH3</strain>
    </source>
</reference>
<feature type="compositionally biased region" description="Polar residues" evidence="6">
    <location>
        <begin position="53"/>
        <end position="65"/>
    </location>
</feature>
<dbReference type="PANTHER" id="PTHR43788">
    <property type="entry name" value="DNA2/NAM7 HELICASE FAMILY MEMBER"/>
    <property type="match status" value="1"/>
</dbReference>
<evidence type="ECO:0000256" key="4">
    <source>
        <dbReference type="ARBA" id="ARBA00022806"/>
    </source>
</evidence>
<evidence type="ECO:0000259" key="8">
    <source>
        <dbReference type="Pfam" id="PF13087"/>
    </source>
</evidence>
<feature type="compositionally biased region" description="Low complexity" evidence="6">
    <location>
        <begin position="1269"/>
        <end position="1289"/>
    </location>
</feature>
<dbReference type="Proteomes" id="UP000271003">
    <property type="component" value="Chromosome"/>
</dbReference>
<feature type="region of interest" description="Disordered" evidence="6">
    <location>
        <begin position="713"/>
        <end position="733"/>
    </location>
</feature>
<feature type="domain" description="DNA2/NAM7 helicase-like C-terminal" evidence="8">
    <location>
        <begin position="1304"/>
        <end position="1416"/>
    </location>
</feature>
<comment type="similarity">
    <text evidence="1">Belongs to the DNA2/NAM7 helicase family.</text>
</comment>
<gene>
    <name evidence="9" type="ORF">SUTMEG_10520</name>
</gene>
<evidence type="ECO:0000259" key="7">
    <source>
        <dbReference type="Pfam" id="PF13086"/>
    </source>
</evidence>
<feature type="region of interest" description="Disordered" evidence="6">
    <location>
        <begin position="1464"/>
        <end position="1508"/>
    </location>
</feature>
<feature type="compositionally biased region" description="Basic and acidic residues" evidence="6">
    <location>
        <begin position="138"/>
        <end position="150"/>
    </location>
</feature>
<evidence type="ECO:0000256" key="6">
    <source>
        <dbReference type="SAM" id="MobiDB-lite"/>
    </source>
</evidence>
<accession>A0A2Z6I9I9</accession>
<evidence type="ECO:0008006" key="11">
    <source>
        <dbReference type="Google" id="ProtNLM"/>
    </source>
</evidence>
<feature type="compositionally biased region" description="Pro residues" evidence="6">
    <location>
        <begin position="1472"/>
        <end position="1482"/>
    </location>
</feature>
<feature type="compositionally biased region" description="Low complexity" evidence="6">
    <location>
        <begin position="713"/>
        <end position="729"/>
    </location>
</feature>
<dbReference type="KEGG" id="sutt:SUTMEG_10520"/>
<evidence type="ECO:0000313" key="10">
    <source>
        <dbReference type="Proteomes" id="UP000271003"/>
    </source>
</evidence>
<keyword evidence="3" id="KW-0378">Hydrolase</keyword>
<feature type="region of interest" description="Disordered" evidence="6">
    <location>
        <begin position="99"/>
        <end position="305"/>
    </location>
</feature>
<evidence type="ECO:0000256" key="2">
    <source>
        <dbReference type="ARBA" id="ARBA00022741"/>
    </source>
</evidence>
<dbReference type="EMBL" id="AP018786">
    <property type="protein sequence ID" value="BBF23161.1"/>
    <property type="molecule type" value="Genomic_DNA"/>
</dbReference>
<feature type="compositionally biased region" description="Basic and acidic residues" evidence="6">
    <location>
        <begin position="207"/>
        <end position="220"/>
    </location>
</feature>
<dbReference type="GO" id="GO:0043139">
    <property type="term" value="F:5'-3' DNA helicase activity"/>
    <property type="evidence" value="ECO:0007669"/>
    <property type="project" value="TreeGrafter"/>
</dbReference>
<feature type="region of interest" description="Disordered" evidence="6">
    <location>
        <begin position="1269"/>
        <end position="1291"/>
    </location>
</feature>
<evidence type="ECO:0000256" key="1">
    <source>
        <dbReference type="ARBA" id="ARBA00007913"/>
    </source>
</evidence>
<keyword evidence="2" id="KW-0547">Nucleotide-binding</keyword>
<feature type="compositionally biased region" description="Low complexity" evidence="6">
    <location>
        <begin position="154"/>
        <end position="187"/>
    </location>
</feature>
<keyword evidence="10" id="KW-1185">Reference proteome</keyword>
<organism evidence="9 10">
    <name type="scientific">Sutterella megalosphaeroides</name>
    <dbReference type="NCBI Taxonomy" id="2494234"/>
    <lineage>
        <taxon>Bacteria</taxon>
        <taxon>Pseudomonadati</taxon>
        <taxon>Pseudomonadota</taxon>
        <taxon>Betaproteobacteria</taxon>
        <taxon>Burkholderiales</taxon>
        <taxon>Sutterellaceae</taxon>
        <taxon>Sutterella</taxon>
    </lineage>
</organism>
<evidence type="ECO:0000313" key="9">
    <source>
        <dbReference type="EMBL" id="BBF23161.1"/>
    </source>
</evidence>
<sequence>MTPDKPASGNASDVPPWVAVEGEEGFGPLEIPPSTPQTGGLFSAADLDGPKTTKPNKLSKPSASRPSPDPLVASLDVHDIDDPLEDAVWAVYAPLVASRPSALRPHASSDTSSRTSAHTSSHTSTRTSKRPASGVRYDPAEHAAVDEHAPWMESPPQAGAAAEAAVAAVPASAARAPSATEAKAPAAKHTQHTEVPVKTHVRSPAPTHEKTHENAPEKVHAHARAAVPGTDPKAKPQAQPPQPTQSQTVPYEDPTEAPSKVFAKKPDSDPAHASSANPMPSSPRLGGGVPPADPTEAAPRPLTKEEEHRAEVLRFWSALELFSPPGFSEISTERSALCRWRPGASDVRSLEARAFWESELWPEGAVQIDTKALPREEVRAAVPYFRVYLGIVPLRTLFSHVLRVLEVPLGSSRPAEDALYQPGAARRGVLAENPGLEPVLAEASNIRGTAFLACFELNPWGKLVPGSFRLSDIVSALSLAVRKKRGAAELRRRGERIPKDFFAVPFTIEDAALRNGFYTEHFSEYARKTLGTDASHPGYKRTLDRDGVVTIEDPQGDAKRASADFVEYVSTRIASWIGWGEVFDCAVRVSKHDARWEPSSEDGECLGSFYLGDLRRLLRLAEAGESLGKPLETLLGRASRPEERHDILREPAAVKAALNPERFPLGRWPSDASHHLYAAQQAAVNIVCAPLGRGTEFGKKVNGEGDAATLSASAAAPLSTSSSTPSTSSMPVSDKACPPILSLNGPPGTGKSWLLRDVVADIVVARAETLSGLEHSSDVFDSTRSVTIETNGETLDIRPVRSDLTAPFTIVVASNNNAAIRNITDTLPRSFSLSRRKVDPRTGRETKSAPFGYWRDTALKMLRGLEFLTGGNAPSGSRTARAGVDPTSAAAGALEKSVWGLVSATLGRRANCRRFAFDVLTTAKPAPEAAASEGRDPMRPSNPSAANGTDAAPSSAEHDASLPAQLREEARYLNFTDTSPEENWIRARDQFLAIRERVVKRIERYAGSSMKPSLFTRSFEEDPSQHKTSLWVDEAFERDRSELFLAALSLHAALLVAQAEAFANNFEMAGRWLKSGQTQFRSGSAIDLFRLLSLAVPVVSTTLASAERLFSGVRREEIGWLFVDEASQATAGAAAGLLARSKRAVVLGDPRQLMPVVTMPEPLVEYLRERLARSRAVEPFWGPLRSSLQSLVDRTMTVGAAIRDAETQDEVWTGLPLRTHRRCGSPMFEISNAVSYANQMVQMTPRTDDGRPQLSRWIDVVPRTVPGAKHAQASAAGARASGSDAGDASATHETGFVAKRDPKIVGEELEWMSRELRALESDRRFRHASVFVLSPFRSVADAAASIVRSLRLRSIVVRADTVHAFQGQEADIVVLVLGSAPGEAGKRQRRWAASPVNLINVAVTRARRDLVVIGNYEEWTAEPVFRLVSEHLERETTEPVEVTVFDKSSRKAQEEVREADLFDAYADMNAPLPEPDLPPAPPIEFESDPESAPDFGPDDVPPEHSESG</sequence>
<dbReference type="GO" id="GO:0005524">
    <property type="term" value="F:ATP binding"/>
    <property type="evidence" value="ECO:0007669"/>
    <property type="project" value="UniProtKB-KW"/>
</dbReference>
<dbReference type="Gene3D" id="3.40.50.300">
    <property type="entry name" value="P-loop containing nucleotide triphosphate hydrolases"/>
    <property type="match status" value="3"/>
</dbReference>
<dbReference type="InterPro" id="IPR041679">
    <property type="entry name" value="DNA2/NAM7-like_C"/>
</dbReference>
<feature type="compositionally biased region" description="Low complexity" evidence="6">
    <location>
        <begin position="108"/>
        <end position="126"/>
    </location>
</feature>
<feature type="region of interest" description="Disordered" evidence="6">
    <location>
        <begin position="926"/>
        <end position="960"/>
    </location>
</feature>
<dbReference type="InterPro" id="IPR027417">
    <property type="entry name" value="P-loop_NTPase"/>
</dbReference>
<proteinExistence type="inferred from homology"/>
<dbReference type="InterPro" id="IPR050534">
    <property type="entry name" value="Coronavir_polyprotein_1ab"/>
</dbReference>
<evidence type="ECO:0000256" key="3">
    <source>
        <dbReference type="ARBA" id="ARBA00022801"/>
    </source>
</evidence>
<keyword evidence="5" id="KW-0067">ATP-binding</keyword>
<dbReference type="PANTHER" id="PTHR43788:SF8">
    <property type="entry name" value="DNA-BINDING PROTEIN SMUBP-2"/>
    <property type="match status" value="1"/>
</dbReference>
<feature type="region of interest" description="Disordered" evidence="6">
    <location>
        <begin position="22"/>
        <end position="77"/>
    </location>
</feature>
<keyword evidence="4" id="KW-0347">Helicase</keyword>
<dbReference type="InterPro" id="IPR041677">
    <property type="entry name" value="DNA2/NAM7_AAA_11"/>
</dbReference>
<dbReference type="Pfam" id="PF13086">
    <property type="entry name" value="AAA_11"/>
    <property type="match status" value="1"/>
</dbReference>
<dbReference type="GO" id="GO:0016787">
    <property type="term" value="F:hydrolase activity"/>
    <property type="evidence" value="ECO:0007669"/>
    <property type="project" value="UniProtKB-KW"/>
</dbReference>
<dbReference type="SUPFAM" id="SSF52540">
    <property type="entry name" value="P-loop containing nucleoside triphosphate hydrolases"/>
    <property type="match status" value="1"/>
</dbReference>
<evidence type="ECO:0000256" key="5">
    <source>
        <dbReference type="ARBA" id="ARBA00022840"/>
    </source>
</evidence>
<name>A0A2Z6I9I9_9BURK</name>
<feature type="domain" description="DNA2/NAM7 helicase helicase" evidence="7">
    <location>
        <begin position="1097"/>
        <end position="1157"/>
    </location>
</feature>
<dbReference type="RefSeq" id="WP_170143835.1">
    <property type="nucleotide sequence ID" value="NZ_AP018786.1"/>
</dbReference>
<protein>
    <recommendedName>
        <fullName evidence="11">DNA2/NAM7 helicase-like C-terminal domain-containing protein</fullName>
    </recommendedName>
</protein>
<dbReference type="Pfam" id="PF13087">
    <property type="entry name" value="AAA_12"/>
    <property type="match status" value="1"/>
</dbReference>